<feature type="binding site" description="axial binding residue" evidence="7">
    <location>
        <position position="385"/>
    </location>
    <ligand>
        <name>heme</name>
        <dbReference type="ChEBI" id="CHEBI:30413"/>
    </ligand>
    <ligandPart>
        <name>Fe</name>
        <dbReference type="ChEBI" id="CHEBI:18248"/>
    </ligandPart>
</feature>
<evidence type="ECO:0000313" key="9">
    <source>
        <dbReference type="EMBL" id="CAK9139467.1"/>
    </source>
</evidence>
<keyword evidence="5 7" id="KW-0408">Iron</keyword>
<comment type="similarity">
    <text evidence="8">Belongs to the cytochrome P450 family.</text>
</comment>
<comment type="caution">
    <text evidence="9">The sequence shown here is derived from an EMBL/GenBank/DDBJ whole genome shotgun (WGS) entry which is preliminary data.</text>
</comment>
<name>A0ABC8RBM7_9AQUA</name>
<keyword evidence="4 8" id="KW-0560">Oxidoreductase</keyword>
<dbReference type="PROSITE" id="PS00086">
    <property type="entry name" value="CYTOCHROME_P450"/>
    <property type="match status" value="1"/>
</dbReference>
<dbReference type="Gene3D" id="1.10.630.10">
    <property type="entry name" value="Cytochrome P450"/>
    <property type="match status" value="1"/>
</dbReference>
<dbReference type="InterPro" id="IPR002401">
    <property type="entry name" value="Cyt_P450_E_grp-I"/>
</dbReference>
<organism evidence="9 10">
    <name type="scientific">Ilex paraguariensis</name>
    <name type="common">yerba mate</name>
    <dbReference type="NCBI Taxonomy" id="185542"/>
    <lineage>
        <taxon>Eukaryota</taxon>
        <taxon>Viridiplantae</taxon>
        <taxon>Streptophyta</taxon>
        <taxon>Embryophyta</taxon>
        <taxon>Tracheophyta</taxon>
        <taxon>Spermatophyta</taxon>
        <taxon>Magnoliopsida</taxon>
        <taxon>eudicotyledons</taxon>
        <taxon>Gunneridae</taxon>
        <taxon>Pentapetalae</taxon>
        <taxon>asterids</taxon>
        <taxon>campanulids</taxon>
        <taxon>Aquifoliales</taxon>
        <taxon>Aquifoliaceae</taxon>
        <taxon>Ilex</taxon>
    </lineage>
</organism>
<dbReference type="PRINTS" id="PR00463">
    <property type="entry name" value="EP450I"/>
</dbReference>
<dbReference type="InterPro" id="IPR017972">
    <property type="entry name" value="Cyt_P450_CS"/>
</dbReference>
<dbReference type="FunFam" id="1.10.630.10:FF:000026">
    <property type="entry name" value="Cytochrome P450 82C4"/>
    <property type="match status" value="1"/>
</dbReference>
<evidence type="ECO:0000256" key="1">
    <source>
        <dbReference type="ARBA" id="ARBA00001971"/>
    </source>
</evidence>
<dbReference type="EMBL" id="CAUOFW020000963">
    <property type="protein sequence ID" value="CAK9139467.1"/>
    <property type="molecule type" value="Genomic_DNA"/>
</dbReference>
<dbReference type="SUPFAM" id="SSF48264">
    <property type="entry name" value="Cytochrome P450"/>
    <property type="match status" value="1"/>
</dbReference>
<evidence type="ECO:0000256" key="7">
    <source>
        <dbReference type="PIRSR" id="PIRSR602401-1"/>
    </source>
</evidence>
<dbReference type="AlphaFoldDB" id="A0ABC8RBM7"/>
<keyword evidence="10" id="KW-1185">Reference proteome</keyword>
<dbReference type="InterPro" id="IPR001128">
    <property type="entry name" value="Cyt_P450"/>
</dbReference>
<evidence type="ECO:0000256" key="8">
    <source>
        <dbReference type="RuleBase" id="RU000461"/>
    </source>
</evidence>
<dbReference type="Proteomes" id="UP001642360">
    <property type="component" value="Unassembled WGS sequence"/>
</dbReference>
<keyword evidence="6 8" id="KW-0503">Monooxygenase</keyword>
<dbReference type="InterPro" id="IPR050651">
    <property type="entry name" value="Plant_Cytochrome_P450_Monoox"/>
</dbReference>
<dbReference type="PANTHER" id="PTHR47947:SF20">
    <property type="entry name" value="CYTOCHROME P450 FAMILY PROTEIN"/>
    <property type="match status" value="1"/>
</dbReference>
<proteinExistence type="inferred from homology"/>
<evidence type="ECO:0008006" key="11">
    <source>
        <dbReference type="Google" id="ProtNLM"/>
    </source>
</evidence>
<protein>
    <recommendedName>
        <fullName evidence="11">Cytochrome P450</fullName>
    </recommendedName>
</protein>
<dbReference type="GO" id="GO:0046872">
    <property type="term" value="F:metal ion binding"/>
    <property type="evidence" value="ECO:0007669"/>
    <property type="project" value="UniProtKB-KW"/>
</dbReference>
<keyword evidence="2 7" id="KW-0349">Heme</keyword>
<keyword evidence="3 7" id="KW-0479">Metal-binding</keyword>
<evidence type="ECO:0000256" key="3">
    <source>
        <dbReference type="ARBA" id="ARBA00022723"/>
    </source>
</evidence>
<dbReference type="CDD" id="cd20653">
    <property type="entry name" value="CYP81"/>
    <property type="match status" value="1"/>
</dbReference>
<reference evidence="9 10" key="1">
    <citation type="submission" date="2024-02" db="EMBL/GenBank/DDBJ databases">
        <authorList>
            <person name="Vignale AGUSTIN F."/>
            <person name="Sosa J E."/>
            <person name="Modenutti C."/>
        </authorList>
    </citation>
    <scope>NUCLEOTIDE SEQUENCE [LARGE SCALE GENOMIC DNA]</scope>
</reference>
<evidence type="ECO:0000256" key="2">
    <source>
        <dbReference type="ARBA" id="ARBA00022617"/>
    </source>
</evidence>
<evidence type="ECO:0000256" key="6">
    <source>
        <dbReference type="ARBA" id="ARBA00023033"/>
    </source>
</evidence>
<accession>A0ABC8RBM7</accession>
<dbReference type="Pfam" id="PF00067">
    <property type="entry name" value="p450"/>
    <property type="match status" value="1"/>
</dbReference>
<gene>
    <name evidence="9" type="ORF">ILEXP_LOCUS6858</name>
</gene>
<sequence length="401" mass="46333">MFLKLGTRKVVVVSSPMAVQECFTTKDIIFANRPELLAGKLLNYNNTTMGFSSYGDHWRNLRRLTTVEIFSPKRLTMFTSIWEDEVNLMMKELYQKSREKPMKVELRPKFMELSFNIMVRMIAGKRYYGKDVVDEEARQFQGILRESMELHGSSNLGDYFPFFQWVDIQGVQKRMVRLMKKMDKFFQFLIDEHRKIRTKSNVSLGESSGSTEERKKKKTLIDVMLSLQQEEPELYSDTIIKSVILAMLVAGTETSTTIMEWAMSLLLNHPQTMKKALAEIETNVGQGRLLNEQDLPKLKYLHNIISETLRLFPAAPLLLPHESADDTTICGYNVPRGTMLLVNIWTLQRDPECWEDSTKFNPERFEEGEAEGYKMIPFGAGRRACPGATLARRVIALLWEP</sequence>
<evidence type="ECO:0000256" key="5">
    <source>
        <dbReference type="ARBA" id="ARBA00023004"/>
    </source>
</evidence>
<comment type="cofactor">
    <cofactor evidence="1 7">
        <name>heme</name>
        <dbReference type="ChEBI" id="CHEBI:30413"/>
    </cofactor>
</comment>
<dbReference type="PRINTS" id="PR00385">
    <property type="entry name" value="P450"/>
</dbReference>
<dbReference type="PANTHER" id="PTHR47947">
    <property type="entry name" value="CYTOCHROME P450 82C3-RELATED"/>
    <property type="match status" value="1"/>
</dbReference>
<evidence type="ECO:0000313" key="10">
    <source>
        <dbReference type="Proteomes" id="UP001642360"/>
    </source>
</evidence>
<dbReference type="InterPro" id="IPR036396">
    <property type="entry name" value="Cyt_P450_sf"/>
</dbReference>
<evidence type="ECO:0000256" key="4">
    <source>
        <dbReference type="ARBA" id="ARBA00023002"/>
    </source>
</evidence>
<dbReference type="GO" id="GO:0004497">
    <property type="term" value="F:monooxygenase activity"/>
    <property type="evidence" value="ECO:0007669"/>
    <property type="project" value="UniProtKB-KW"/>
</dbReference>